<feature type="signal peptide" evidence="40">
    <location>
        <begin position="1"/>
        <end position="20"/>
    </location>
</feature>
<evidence type="ECO:0000256" key="35">
    <source>
        <dbReference type="ARBA" id="ARBA00032591"/>
    </source>
</evidence>
<evidence type="ECO:0000256" key="8">
    <source>
        <dbReference type="ARBA" id="ARBA00004285"/>
    </source>
</evidence>
<dbReference type="GO" id="GO:0055037">
    <property type="term" value="C:recycling endosome"/>
    <property type="evidence" value="ECO:0007669"/>
    <property type="project" value="UniProtKB-SubCell"/>
</dbReference>
<evidence type="ECO:0000256" key="9">
    <source>
        <dbReference type="ARBA" id="ARBA00004371"/>
    </source>
</evidence>
<keyword evidence="24 39" id="KW-1133">Transmembrane helix</keyword>
<keyword evidence="25" id="KW-0007">Acetylation</keyword>
<dbReference type="PRINTS" id="PR01815">
    <property type="entry name" value="BACEFAMILY"/>
</dbReference>
<keyword evidence="28" id="KW-0564">Palmitate</keyword>
<reference evidence="42" key="1">
    <citation type="submission" date="2025-08" db="UniProtKB">
        <authorList>
            <consortium name="Ensembl"/>
        </authorList>
    </citation>
    <scope>IDENTIFICATION</scope>
</reference>
<evidence type="ECO:0000256" key="40">
    <source>
        <dbReference type="SAM" id="SignalP"/>
    </source>
</evidence>
<keyword evidence="20 39" id="KW-0812">Transmembrane</keyword>
<keyword evidence="21" id="KW-0967">Endosome</keyword>
<evidence type="ECO:0000256" key="32">
    <source>
        <dbReference type="ARBA" id="ARBA00023288"/>
    </source>
</evidence>
<dbReference type="EC" id="3.4.23.46" evidence="15"/>
<evidence type="ECO:0000256" key="5">
    <source>
        <dbReference type="ARBA" id="ARBA00004241"/>
    </source>
</evidence>
<evidence type="ECO:0000256" key="33">
    <source>
        <dbReference type="ARBA" id="ARBA00023329"/>
    </source>
</evidence>
<keyword evidence="30" id="KW-0458">Lysosome</keyword>
<name>A0A8B9HKY7_ASTMX</name>
<comment type="subcellular location">
    <subcellularLocation>
        <location evidence="6">Cell membrane</location>
        <topology evidence="6">Single-pass type I membrane protein</topology>
    </subcellularLocation>
    <subcellularLocation>
        <location evidence="11">Cell projection</location>
        <location evidence="11">Axon</location>
    </subcellularLocation>
    <subcellularLocation>
        <location evidence="7">Cell projection</location>
        <location evidence="7">Dendrite</location>
    </subcellularLocation>
    <subcellularLocation>
        <location evidence="5">Cell surface</location>
    </subcellularLocation>
    <subcellularLocation>
        <location evidence="2">Cytoplasmic vesicle membrane</location>
    </subcellularLocation>
    <subcellularLocation>
        <location evidence="10">Early endosome</location>
    </subcellularLocation>
    <subcellularLocation>
        <location evidence="4">Endoplasmic reticulum</location>
    </subcellularLocation>
    <subcellularLocation>
        <location evidence="12">Golgi apparatus</location>
        <location evidence="12">trans-Golgi network</location>
    </subcellularLocation>
    <subcellularLocation>
        <location evidence="13">Late endosome</location>
    </subcellularLocation>
    <subcellularLocation>
        <location evidence="9">Lysosome</location>
    </subcellularLocation>
    <subcellularLocation>
        <location evidence="8">Membrane raft</location>
    </subcellularLocation>
    <subcellularLocation>
        <location evidence="3">Recycling endosome</location>
    </subcellularLocation>
</comment>
<evidence type="ECO:0000256" key="10">
    <source>
        <dbReference type="ARBA" id="ARBA00004412"/>
    </source>
</evidence>
<evidence type="ECO:0000256" key="16">
    <source>
        <dbReference type="ARBA" id="ARBA00017314"/>
    </source>
</evidence>
<evidence type="ECO:0000256" key="27">
    <source>
        <dbReference type="ARBA" id="ARBA00023136"/>
    </source>
</evidence>
<dbReference type="InterPro" id="IPR001969">
    <property type="entry name" value="Aspartic_peptidase_AS"/>
</dbReference>
<evidence type="ECO:0000256" key="19">
    <source>
        <dbReference type="ARBA" id="ARBA00022553"/>
    </source>
</evidence>
<keyword evidence="33" id="KW-0968">Cytoplasmic vesicle</keyword>
<evidence type="ECO:0000256" key="25">
    <source>
        <dbReference type="ARBA" id="ARBA00022990"/>
    </source>
</evidence>
<evidence type="ECO:0000256" key="7">
    <source>
        <dbReference type="ARBA" id="ARBA00004279"/>
    </source>
</evidence>
<comment type="catalytic activity">
    <reaction evidence="1">
        <text>Broad endopeptidase specificity. Cleaves Glu-Val-Asn-Leu-|-Asp-Ala-Glu-Phe in the Swedish variant of Alzheimer's amyloid precursor protein.</text>
        <dbReference type="EC" id="3.4.23.46"/>
    </reaction>
</comment>
<dbReference type="GO" id="GO:0005769">
    <property type="term" value="C:early endosome"/>
    <property type="evidence" value="ECO:0007669"/>
    <property type="project" value="UniProtKB-SubCell"/>
</dbReference>
<evidence type="ECO:0000313" key="43">
    <source>
        <dbReference type="Proteomes" id="UP000694621"/>
    </source>
</evidence>
<evidence type="ECO:0000256" key="12">
    <source>
        <dbReference type="ARBA" id="ARBA00004601"/>
    </source>
</evidence>
<dbReference type="GO" id="GO:0005764">
    <property type="term" value="C:lysosome"/>
    <property type="evidence" value="ECO:0007669"/>
    <property type="project" value="UniProtKB-SubCell"/>
</dbReference>
<keyword evidence="17" id="KW-1003">Cell membrane</keyword>
<evidence type="ECO:0000256" key="31">
    <source>
        <dbReference type="ARBA" id="ARBA00023273"/>
    </source>
</evidence>
<keyword evidence="38" id="KW-0378">Hydrolase</keyword>
<dbReference type="Ensembl" id="ENSAMXT00005012651.1">
    <property type="protein sequence ID" value="ENSAMXP00005011377.1"/>
    <property type="gene ID" value="ENSAMXG00005006195.1"/>
</dbReference>
<dbReference type="GO" id="GO:0050435">
    <property type="term" value="P:amyloid-beta metabolic process"/>
    <property type="evidence" value="ECO:0007669"/>
    <property type="project" value="TreeGrafter"/>
</dbReference>
<evidence type="ECO:0000256" key="30">
    <source>
        <dbReference type="ARBA" id="ARBA00023228"/>
    </source>
</evidence>
<comment type="function">
    <text evidence="37">Responsible for the proteolytic processing of the amyloid precursor protein (APP). Cleaves at the N-terminus of the A-beta peptide sequence, between residues 671 and 672 of APP, leads to the generation and extracellular release of beta-cleaved soluble APP, and a corresponding cell-associated C-terminal fragment which is later released by gamma-secretase. Cleaves CHL1.</text>
</comment>
<keyword evidence="27 39" id="KW-0472">Membrane</keyword>
<dbReference type="InterPro" id="IPR009120">
    <property type="entry name" value="BACE1"/>
</dbReference>
<keyword evidence="38" id="KW-0064">Aspartyl protease</keyword>
<evidence type="ECO:0000256" key="28">
    <source>
        <dbReference type="ARBA" id="ARBA00023139"/>
    </source>
</evidence>
<dbReference type="Gene3D" id="2.40.70.10">
    <property type="entry name" value="Acid Proteases"/>
    <property type="match status" value="3"/>
</dbReference>
<evidence type="ECO:0000256" key="13">
    <source>
        <dbReference type="ARBA" id="ARBA00004603"/>
    </source>
</evidence>
<keyword evidence="26" id="KW-0333">Golgi apparatus</keyword>
<proteinExistence type="inferred from homology"/>
<evidence type="ECO:0000256" key="22">
    <source>
        <dbReference type="ARBA" id="ARBA00022824"/>
    </source>
</evidence>
<evidence type="ECO:0000256" key="34">
    <source>
        <dbReference type="ARBA" id="ARBA00031276"/>
    </source>
</evidence>
<keyword evidence="40" id="KW-0732">Signal</keyword>
<dbReference type="Pfam" id="PF00026">
    <property type="entry name" value="Asp"/>
    <property type="match status" value="1"/>
</dbReference>
<keyword evidence="23" id="KW-0832">Ubl conjugation</keyword>
<organism evidence="42 43">
    <name type="scientific">Astyanax mexicanus</name>
    <name type="common">Blind cave fish</name>
    <name type="synonym">Astyanax fasciatus mexicanus</name>
    <dbReference type="NCBI Taxonomy" id="7994"/>
    <lineage>
        <taxon>Eukaryota</taxon>
        <taxon>Metazoa</taxon>
        <taxon>Chordata</taxon>
        <taxon>Craniata</taxon>
        <taxon>Vertebrata</taxon>
        <taxon>Euteleostomi</taxon>
        <taxon>Actinopterygii</taxon>
        <taxon>Neopterygii</taxon>
        <taxon>Teleostei</taxon>
        <taxon>Ostariophysi</taxon>
        <taxon>Characiformes</taxon>
        <taxon>Characoidei</taxon>
        <taxon>Acestrorhamphidae</taxon>
        <taxon>Acestrorhamphinae</taxon>
        <taxon>Astyanax</taxon>
    </lineage>
</organism>
<evidence type="ECO:0000256" key="23">
    <source>
        <dbReference type="ARBA" id="ARBA00022843"/>
    </source>
</evidence>
<dbReference type="GO" id="GO:0006509">
    <property type="term" value="P:membrane protein ectodomain proteolysis"/>
    <property type="evidence" value="ECO:0007669"/>
    <property type="project" value="TreeGrafter"/>
</dbReference>
<evidence type="ECO:0000256" key="20">
    <source>
        <dbReference type="ARBA" id="ARBA00022692"/>
    </source>
</evidence>
<evidence type="ECO:0000256" key="18">
    <source>
        <dbReference type="ARBA" id="ARBA00022499"/>
    </source>
</evidence>
<dbReference type="FunFam" id="2.40.70.10:FF:000007">
    <property type="entry name" value="Beta-secretase 1"/>
    <property type="match status" value="1"/>
</dbReference>
<evidence type="ECO:0000256" key="38">
    <source>
        <dbReference type="RuleBase" id="RU000454"/>
    </source>
</evidence>
<evidence type="ECO:0000313" key="42">
    <source>
        <dbReference type="Ensembl" id="ENSAMXP00005011377.1"/>
    </source>
</evidence>
<dbReference type="GO" id="GO:0004190">
    <property type="term" value="F:aspartic-type endopeptidase activity"/>
    <property type="evidence" value="ECO:0007669"/>
    <property type="project" value="UniProtKB-KW"/>
</dbReference>
<evidence type="ECO:0000256" key="4">
    <source>
        <dbReference type="ARBA" id="ARBA00004240"/>
    </source>
</evidence>
<dbReference type="PRINTS" id="PR00792">
    <property type="entry name" value="PEPSIN"/>
</dbReference>
<dbReference type="GO" id="GO:0005770">
    <property type="term" value="C:late endosome"/>
    <property type="evidence" value="ECO:0007669"/>
    <property type="project" value="UniProtKB-SubCell"/>
</dbReference>
<dbReference type="GO" id="GO:0009986">
    <property type="term" value="C:cell surface"/>
    <property type="evidence" value="ECO:0007669"/>
    <property type="project" value="UniProtKB-SubCell"/>
</dbReference>
<dbReference type="InterPro" id="IPR001461">
    <property type="entry name" value="Aspartic_peptidase_A1"/>
</dbReference>
<keyword evidence="31" id="KW-0966">Cell projection</keyword>
<dbReference type="SUPFAM" id="SSF50630">
    <property type="entry name" value="Acid proteases"/>
    <property type="match status" value="1"/>
</dbReference>
<keyword evidence="18" id="KW-1017">Isopeptide bond</keyword>
<dbReference type="Proteomes" id="UP000694621">
    <property type="component" value="Unplaced"/>
</dbReference>
<feature type="chain" id="PRO_5034264595" description="Beta-secretase 1" evidence="40">
    <location>
        <begin position="21"/>
        <end position="454"/>
    </location>
</feature>
<keyword evidence="29" id="KW-0325">Glycoprotein</keyword>
<dbReference type="GO" id="GO:0005802">
    <property type="term" value="C:trans-Golgi network"/>
    <property type="evidence" value="ECO:0007669"/>
    <property type="project" value="TreeGrafter"/>
</dbReference>
<dbReference type="GO" id="GO:0005886">
    <property type="term" value="C:plasma membrane"/>
    <property type="evidence" value="ECO:0007669"/>
    <property type="project" value="UniProtKB-SubCell"/>
</dbReference>
<dbReference type="InterPro" id="IPR033121">
    <property type="entry name" value="PEPTIDASE_A1"/>
</dbReference>
<keyword evidence="38" id="KW-0645">Protease</keyword>
<dbReference type="GO" id="GO:0005783">
    <property type="term" value="C:endoplasmic reticulum"/>
    <property type="evidence" value="ECO:0007669"/>
    <property type="project" value="UniProtKB-SubCell"/>
</dbReference>
<evidence type="ECO:0000256" key="39">
    <source>
        <dbReference type="SAM" id="Phobius"/>
    </source>
</evidence>
<dbReference type="GO" id="GO:0045121">
    <property type="term" value="C:membrane raft"/>
    <property type="evidence" value="ECO:0007669"/>
    <property type="project" value="UniProtKB-SubCell"/>
</dbReference>
<accession>A0A8B9HKY7</accession>
<dbReference type="InterPro" id="IPR021109">
    <property type="entry name" value="Peptidase_aspartic_dom_sf"/>
</dbReference>
<evidence type="ECO:0000256" key="37">
    <source>
        <dbReference type="ARBA" id="ARBA00045551"/>
    </source>
</evidence>
<dbReference type="PANTHER" id="PTHR47965">
    <property type="entry name" value="ASPARTYL PROTEASE-RELATED"/>
    <property type="match status" value="1"/>
</dbReference>
<evidence type="ECO:0000256" key="21">
    <source>
        <dbReference type="ARBA" id="ARBA00022753"/>
    </source>
</evidence>
<feature type="transmembrane region" description="Helical" evidence="39">
    <location>
        <begin position="410"/>
        <end position="430"/>
    </location>
</feature>
<evidence type="ECO:0000256" key="11">
    <source>
        <dbReference type="ARBA" id="ARBA00004489"/>
    </source>
</evidence>
<evidence type="ECO:0000256" key="14">
    <source>
        <dbReference type="ARBA" id="ARBA00007447"/>
    </source>
</evidence>
<feature type="domain" description="Peptidase A1" evidence="41">
    <location>
        <begin position="74"/>
        <end position="454"/>
    </location>
</feature>
<evidence type="ECO:0000256" key="6">
    <source>
        <dbReference type="ARBA" id="ARBA00004251"/>
    </source>
</evidence>
<evidence type="ECO:0000256" key="24">
    <source>
        <dbReference type="ARBA" id="ARBA00022989"/>
    </source>
</evidence>
<dbReference type="InterPro" id="IPR009119">
    <property type="entry name" value="BACE"/>
</dbReference>
<evidence type="ECO:0000256" key="15">
    <source>
        <dbReference type="ARBA" id="ARBA00013261"/>
    </source>
</evidence>
<evidence type="ECO:0000256" key="2">
    <source>
        <dbReference type="ARBA" id="ARBA00004156"/>
    </source>
</evidence>
<dbReference type="PROSITE" id="PS00141">
    <property type="entry name" value="ASP_PROTEASE"/>
    <property type="match status" value="1"/>
</dbReference>
<keyword evidence="19" id="KW-0597">Phosphoprotein</keyword>
<evidence type="ECO:0000259" key="41">
    <source>
        <dbReference type="PROSITE" id="PS51767"/>
    </source>
</evidence>
<dbReference type="PRINTS" id="PR01816">
    <property type="entry name" value="BACE1"/>
</dbReference>
<keyword evidence="22" id="KW-0256">Endoplasmic reticulum</keyword>
<evidence type="ECO:0000256" key="3">
    <source>
        <dbReference type="ARBA" id="ARBA00004172"/>
    </source>
</evidence>
<protein>
    <recommendedName>
        <fullName evidence="16">Beta-secretase 1</fullName>
        <ecNumber evidence="15">3.4.23.46</ecNumber>
    </recommendedName>
    <alternativeName>
        <fullName evidence="34">Beta-site amyloid precursor protein cleaving enzyme 1</fullName>
    </alternativeName>
    <alternativeName>
        <fullName evidence="35">Memapsin-2</fullName>
    </alternativeName>
    <alternativeName>
        <fullName evidence="36">Membrane-associated aspartic protease 2</fullName>
    </alternativeName>
</protein>
<dbReference type="PROSITE" id="PS51767">
    <property type="entry name" value="PEPTIDASE_A1"/>
    <property type="match status" value="1"/>
</dbReference>
<evidence type="ECO:0000256" key="29">
    <source>
        <dbReference type="ARBA" id="ARBA00023180"/>
    </source>
</evidence>
<sequence length="454" mass="49922">MRASAHSLLLFCWTLLAVLAASVPGCGAAGLRVALLHPARRPSQQGAPRRRRAARSVTFVDMIDNLRGKSGQGYYVEMAVGTPPQKLNILVDTGSSNFAVGAAAHPFLRRYYHRSLSTSYKDLGRSVYVPYTQGRWEGELGTDLVSVPHGPNMSLRANIAAITQSDRFFINGSNWEGILGLAYAEIARPDETLEPFFDSLVRQTNVPNLFSLQLCGAGFTQNYSLGSATVGGSMIIGGVDPSLYVGEVWYTPIRREWYYEVIIVRIEVNGQDLNMDCKEYNYDKSIVDSGTTNLRLPRKVFQAAVKAIEAASSVSTSLLSLLEDVASAQEDCYKFAVSQSSTGTVMGAVIMEGFYVVFDRERKRIGFAVSTCHVHDEFRTASVEGPFHGLELEDCGYNIPQTDESTLMTIAYIMAGICALFMLPLCLMVCQWRFARCLHPFGAGNFADDISLLK</sequence>
<dbReference type="GO" id="GO:0030424">
    <property type="term" value="C:axon"/>
    <property type="evidence" value="ECO:0007669"/>
    <property type="project" value="UniProtKB-SubCell"/>
</dbReference>
<dbReference type="GO" id="GO:0030425">
    <property type="term" value="C:dendrite"/>
    <property type="evidence" value="ECO:0007669"/>
    <property type="project" value="UniProtKB-SubCell"/>
</dbReference>
<evidence type="ECO:0000256" key="17">
    <source>
        <dbReference type="ARBA" id="ARBA00022475"/>
    </source>
</evidence>
<evidence type="ECO:0000256" key="26">
    <source>
        <dbReference type="ARBA" id="ARBA00023034"/>
    </source>
</evidence>
<comment type="similarity">
    <text evidence="14 38">Belongs to the peptidase A1 family.</text>
</comment>
<dbReference type="PANTHER" id="PTHR47965:SF69">
    <property type="entry name" value="BETA-SECRETASE 1"/>
    <property type="match status" value="1"/>
</dbReference>
<dbReference type="GO" id="GO:0030659">
    <property type="term" value="C:cytoplasmic vesicle membrane"/>
    <property type="evidence" value="ECO:0007669"/>
    <property type="project" value="UniProtKB-SubCell"/>
</dbReference>
<keyword evidence="32" id="KW-0449">Lipoprotein</keyword>
<evidence type="ECO:0000256" key="1">
    <source>
        <dbReference type="ARBA" id="ARBA00000187"/>
    </source>
</evidence>
<dbReference type="AlphaFoldDB" id="A0A8B9HKY7"/>
<evidence type="ECO:0000256" key="36">
    <source>
        <dbReference type="ARBA" id="ARBA00032613"/>
    </source>
</evidence>